<dbReference type="InterPro" id="IPR001478">
    <property type="entry name" value="PDZ"/>
</dbReference>
<feature type="compositionally biased region" description="Low complexity" evidence="3">
    <location>
        <begin position="149"/>
        <end position="158"/>
    </location>
</feature>
<feature type="compositionally biased region" description="Acidic residues" evidence="3">
    <location>
        <begin position="94"/>
        <end position="107"/>
    </location>
</feature>
<dbReference type="InterPro" id="IPR051023">
    <property type="entry name" value="PP2A_Regulatory_Subunit_A"/>
</dbReference>
<feature type="region of interest" description="Disordered" evidence="3">
    <location>
        <begin position="1"/>
        <end position="160"/>
    </location>
</feature>
<dbReference type="SUPFAM" id="SSF50156">
    <property type="entry name" value="PDZ domain-like"/>
    <property type="match status" value="1"/>
</dbReference>
<dbReference type="PANTHER" id="PTHR10648:SF4">
    <property type="entry name" value="PROTEIN PHOSPHATASE 2 (FORMERLY 2A), REGULATORY SUBUNIT A, BETA ISOFORM-RELATED"/>
    <property type="match status" value="1"/>
</dbReference>
<accession>A0ABD3NSD1</accession>
<dbReference type="InterPro" id="IPR021133">
    <property type="entry name" value="HEAT_type_2"/>
</dbReference>
<name>A0ABD3NSD1_9STRA</name>
<protein>
    <recommendedName>
        <fullName evidence="4">PDZ domain-containing protein</fullName>
    </recommendedName>
</protein>
<evidence type="ECO:0000256" key="1">
    <source>
        <dbReference type="ARBA" id="ARBA00022737"/>
    </source>
</evidence>
<keyword evidence="6" id="KW-1185">Reference proteome</keyword>
<dbReference type="EMBL" id="JALLAZ020001209">
    <property type="protein sequence ID" value="KAL3778577.1"/>
    <property type="molecule type" value="Genomic_DNA"/>
</dbReference>
<dbReference type="InterPro" id="IPR011989">
    <property type="entry name" value="ARM-like"/>
</dbReference>
<feature type="region of interest" description="Disordered" evidence="3">
    <location>
        <begin position="376"/>
        <end position="395"/>
    </location>
</feature>
<feature type="region of interest" description="Disordered" evidence="3">
    <location>
        <begin position="644"/>
        <end position="701"/>
    </location>
</feature>
<dbReference type="InterPro" id="IPR016024">
    <property type="entry name" value="ARM-type_fold"/>
</dbReference>
<dbReference type="InterPro" id="IPR036034">
    <property type="entry name" value="PDZ_sf"/>
</dbReference>
<feature type="compositionally biased region" description="Polar residues" evidence="3">
    <location>
        <begin position="1341"/>
        <end position="1352"/>
    </location>
</feature>
<dbReference type="Proteomes" id="UP001530315">
    <property type="component" value="Unassembled WGS sequence"/>
</dbReference>
<feature type="domain" description="PDZ" evidence="4">
    <location>
        <begin position="406"/>
        <end position="478"/>
    </location>
</feature>
<evidence type="ECO:0000313" key="6">
    <source>
        <dbReference type="Proteomes" id="UP001530315"/>
    </source>
</evidence>
<evidence type="ECO:0000256" key="3">
    <source>
        <dbReference type="SAM" id="MobiDB-lite"/>
    </source>
</evidence>
<dbReference type="SUPFAM" id="SSF48371">
    <property type="entry name" value="ARM repeat"/>
    <property type="match status" value="1"/>
</dbReference>
<sequence>MMPGPYRLPTSSMSSSSAVPPRRRAAPATPVAFDDVRDAFRDRLTSSSSSAAARDGTGDGPGDAIGGGTRGGTTTASSAEGNVDVRSSATSDEVIADESVDAEEEGGADLSSGGGDATATGMAVVPSPPIAKSVDAGGDVENDDEKSKSSSSFAAAAAVARDRATTVPDSFLKFLLHVARVPLIDEEKSPAEDDGGRNRNDGHGSRKSSERTADSPSLTAARAASLRAYEILCMVRSSYETISDEQERTSRDAGRTDATKSFFAACEGSKVADADIPAGDLNPTKAMIKEGNDAVDSPVNCQSDYRDRELFSKGGSNTNLPPPPPSPPMSSSSSTASTTTASSMASSVFSNVISKMIIPKKQSSFADMGKKLVSGAGASAGQQQPSQPKDGTSQQRRWGDYEVLINNEMLGLTVENVLERTIIRTLLPDGAARHAGAQVGSLVAKVGNIDTSNLTHFETIDELRRSQRPLKLTLRHVGGDVLRKAREEMGRLIRGQGLATVAVGGHDVVDGRPWKGSSPNQRHRERGPSFPGETFDSVLNNRWPSKLSTSSSAPPHSLAMMREEGMQQAGKKLIRILALLVVGLMKELNSLNDNVEESAMDGNSEGSIGTRRRSHLSMKELSEAIGISSKILLDFVSCLPDAGSSSGASESNSARERQEVSKFYPAPPGRVQGKKRSPHPPNAGRGNKAQRGKKHPASSPLLRIGEALQRSRSFLVEFSSVTATALRWEIIDYLCMVLDLDTEQELTENEDDSLASSNGGDAGSPLTDLGAAGSILKLIVLNCSTIASEGATLIGDIFEQSQQGDGESESSSLAGSSGSATSTSTSGNSFLSVVHRLAASKSISARVSACSLGTVLWSHIDFPRQLQLRGVLTRALHDVEIMVRKSTAVVLHEIAELIFDRRAVPWLVLMCERSMTDPEPQLRAAAMTLTWHLAEHLPNAFLGDASKGSRSIRRLPPRDSSTFMDVYLLQCKLFPVASNLAEDRVASVRLSVAAQCDRLCNALGEHWSSVIIDLLQSLLSDNDDLVRSEAVLCIPRLVESVVVGTPDSHRSIAVLESLLPLALKIQKDTSSVVRSSLATATGELLIFLVGLGGVSGSHSDSHSSPGIPPPSPGSPGRHGTTYTEHKKYVDDTLIPILQKLLQDSDPEVVTASLRAVTNASRSRTAREASSTRIPSGSQSALIDDDLVSLSSHQSHHSHTSFERTKPVFIPVLSEKQVLRLLPTLSNLGTSPQWRVRQSAVEIVPALMGCTHQHETRHEISKLCLRLMNDKVDAVRKTAAECFCLGGSSLARHGEEDGGEWMNTIVIPHLRTCSMSGDGKQRLLSLKMIEIIVTNGLCPTSRSGTEVDNSSPQWPMRDDESISVSSSVTESERPVRIILNIAASLTSDKVANVRLNVGRTFVAIMSFLDRSDVDFAVETLEKQLDEETARSGGGDRDVIYFSHEAISMAKPLQHQLRRMSSNISSG</sequence>
<reference evidence="5 6" key="1">
    <citation type="submission" date="2024-10" db="EMBL/GenBank/DDBJ databases">
        <title>Updated reference genomes for cyclostephanoid diatoms.</title>
        <authorList>
            <person name="Roberts W.R."/>
            <person name="Alverson A.J."/>
        </authorList>
    </citation>
    <scope>NUCLEOTIDE SEQUENCE [LARGE SCALE GENOMIC DNA]</scope>
    <source>
        <strain evidence="5 6">AJA276-08</strain>
    </source>
</reference>
<proteinExistence type="predicted"/>
<keyword evidence="1" id="KW-0677">Repeat</keyword>
<feature type="compositionally biased region" description="Low complexity" evidence="3">
    <location>
        <begin position="1157"/>
        <end position="1172"/>
    </location>
</feature>
<dbReference type="PROSITE" id="PS50106">
    <property type="entry name" value="PDZ"/>
    <property type="match status" value="1"/>
</dbReference>
<feature type="region of interest" description="Disordered" evidence="3">
    <location>
        <begin position="1157"/>
        <end position="1177"/>
    </location>
</feature>
<evidence type="ECO:0000259" key="4">
    <source>
        <dbReference type="PROSITE" id="PS50106"/>
    </source>
</evidence>
<dbReference type="PANTHER" id="PTHR10648">
    <property type="entry name" value="SERINE/THREONINE-PROTEIN PHOSPHATASE PP2A 65 KDA REGULATORY SUBUNIT"/>
    <property type="match status" value="1"/>
</dbReference>
<feature type="compositionally biased region" description="Low complexity" evidence="3">
    <location>
        <begin position="9"/>
        <end position="33"/>
    </location>
</feature>
<dbReference type="SMART" id="SM00228">
    <property type="entry name" value="PDZ"/>
    <property type="match status" value="1"/>
</dbReference>
<evidence type="ECO:0000313" key="5">
    <source>
        <dbReference type="EMBL" id="KAL3778577.1"/>
    </source>
</evidence>
<evidence type="ECO:0000256" key="2">
    <source>
        <dbReference type="PROSITE-ProRule" id="PRU00103"/>
    </source>
</evidence>
<feature type="compositionally biased region" description="Low complexity" evidence="3">
    <location>
        <begin position="329"/>
        <end position="338"/>
    </location>
</feature>
<feature type="region of interest" description="Disordered" evidence="3">
    <location>
        <begin position="802"/>
        <end position="827"/>
    </location>
</feature>
<feature type="region of interest" description="Disordered" evidence="3">
    <location>
        <begin position="1098"/>
        <end position="1122"/>
    </location>
</feature>
<feature type="compositionally biased region" description="Low complexity" evidence="3">
    <location>
        <begin position="46"/>
        <end position="55"/>
    </location>
</feature>
<feature type="region of interest" description="Disordered" evidence="3">
    <location>
        <begin position="1341"/>
        <end position="1365"/>
    </location>
</feature>
<feature type="compositionally biased region" description="Polar residues" evidence="3">
    <location>
        <begin position="76"/>
        <end position="91"/>
    </location>
</feature>
<gene>
    <name evidence="5" type="ORF">ACHAW5_007032</name>
</gene>
<dbReference type="PROSITE" id="PS50077">
    <property type="entry name" value="HEAT_REPEAT"/>
    <property type="match status" value="1"/>
</dbReference>
<feature type="compositionally biased region" description="Low complexity" evidence="3">
    <location>
        <begin position="376"/>
        <end position="388"/>
    </location>
</feature>
<feature type="repeat" description="HEAT" evidence="2">
    <location>
        <begin position="973"/>
        <end position="1006"/>
    </location>
</feature>
<feature type="compositionally biased region" description="Basic and acidic residues" evidence="3">
    <location>
        <begin position="183"/>
        <end position="213"/>
    </location>
</feature>
<comment type="caution">
    <text evidence="5">The sequence shown here is derived from an EMBL/GenBank/DDBJ whole genome shotgun (WGS) entry which is preliminary data.</text>
</comment>
<organism evidence="5 6">
    <name type="scientific">Stephanodiscus triporus</name>
    <dbReference type="NCBI Taxonomy" id="2934178"/>
    <lineage>
        <taxon>Eukaryota</taxon>
        <taxon>Sar</taxon>
        <taxon>Stramenopiles</taxon>
        <taxon>Ochrophyta</taxon>
        <taxon>Bacillariophyta</taxon>
        <taxon>Coscinodiscophyceae</taxon>
        <taxon>Thalassiosirophycidae</taxon>
        <taxon>Stephanodiscales</taxon>
        <taxon>Stephanodiscaceae</taxon>
        <taxon>Stephanodiscus</taxon>
    </lineage>
</organism>
<feature type="compositionally biased region" description="Gly residues" evidence="3">
    <location>
        <begin position="58"/>
        <end position="71"/>
    </location>
</feature>
<feature type="region of interest" description="Disordered" evidence="3">
    <location>
        <begin position="183"/>
        <end position="220"/>
    </location>
</feature>
<feature type="region of interest" description="Disordered" evidence="3">
    <location>
        <begin position="509"/>
        <end position="535"/>
    </location>
</feature>
<feature type="region of interest" description="Disordered" evidence="3">
    <location>
        <begin position="309"/>
        <end position="338"/>
    </location>
</feature>
<feature type="compositionally biased region" description="Basic and acidic residues" evidence="3">
    <location>
        <begin position="34"/>
        <end position="44"/>
    </location>
</feature>
<dbReference type="Gene3D" id="2.30.42.10">
    <property type="match status" value="1"/>
</dbReference>
<dbReference type="Gene3D" id="1.25.10.10">
    <property type="entry name" value="Leucine-rich Repeat Variant"/>
    <property type="match status" value="1"/>
</dbReference>